<dbReference type="PANTHER" id="PTHR16557">
    <property type="entry name" value="ALKYLATED DNA REPAIR PROTEIN ALKB-RELATED"/>
    <property type="match status" value="1"/>
</dbReference>
<comment type="similarity">
    <text evidence="3">Belongs to the alkB family.</text>
</comment>
<dbReference type="PROSITE" id="PS51471">
    <property type="entry name" value="FE2OG_OXY"/>
    <property type="match status" value="1"/>
</dbReference>
<evidence type="ECO:0000256" key="9">
    <source>
        <dbReference type="ARBA" id="ARBA00023004"/>
    </source>
</evidence>
<evidence type="ECO:0000256" key="11">
    <source>
        <dbReference type="ARBA" id="ARBA00023242"/>
    </source>
</evidence>
<keyword evidence="8" id="KW-0560">Oxidoreductase</keyword>
<dbReference type="GO" id="GO:0035513">
    <property type="term" value="P:oxidative RNA demethylation"/>
    <property type="evidence" value="ECO:0007669"/>
    <property type="project" value="TreeGrafter"/>
</dbReference>
<keyword evidence="7" id="KW-0223">Dioxygenase</keyword>
<dbReference type="FunFam" id="2.60.120.590:FF:000013">
    <property type="entry name" value="2-oxoglutarate-dependent dioxygenase family protein"/>
    <property type="match status" value="1"/>
</dbReference>
<feature type="compositionally biased region" description="Polar residues" evidence="15">
    <location>
        <begin position="250"/>
        <end position="262"/>
    </location>
</feature>
<keyword evidence="9 14" id="KW-0408">Iron</keyword>
<keyword evidence="10" id="KW-0234">DNA repair</keyword>
<evidence type="ECO:0000256" key="5">
    <source>
        <dbReference type="ARBA" id="ARBA00022723"/>
    </source>
</evidence>
<dbReference type="InterPro" id="IPR004574">
    <property type="entry name" value="Alkb"/>
</dbReference>
<keyword evidence="6" id="KW-0227">DNA damage</keyword>
<evidence type="ECO:0000313" key="17">
    <source>
        <dbReference type="EMBL" id="KAK7390253.1"/>
    </source>
</evidence>
<keyword evidence="11" id="KW-0539">Nucleus</keyword>
<dbReference type="Proteomes" id="UP001386955">
    <property type="component" value="Unassembled WGS sequence"/>
</dbReference>
<feature type="binding site" evidence="14">
    <location>
        <position position="451"/>
    </location>
    <ligand>
        <name>Fe cation</name>
        <dbReference type="ChEBI" id="CHEBI:24875"/>
        <note>catalytic</note>
    </ligand>
</feature>
<dbReference type="GO" id="GO:0006281">
    <property type="term" value="P:DNA repair"/>
    <property type="evidence" value="ECO:0007669"/>
    <property type="project" value="UniProtKB-KW"/>
</dbReference>
<comment type="caution">
    <text evidence="17">The sequence shown here is derived from an EMBL/GenBank/DDBJ whole genome shotgun (WGS) entry which is preliminary data.</text>
</comment>
<evidence type="ECO:0000256" key="8">
    <source>
        <dbReference type="ARBA" id="ARBA00023002"/>
    </source>
</evidence>
<feature type="compositionally biased region" description="Polar residues" evidence="15">
    <location>
        <begin position="216"/>
        <end position="229"/>
    </location>
</feature>
<evidence type="ECO:0000256" key="3">
    <source>
        <dbReference type="ARBA" id="ARBA00007879"/>
    </source>
</evidence>
<reference evidence="17 18" key="1">
    <citation type="submission" date="2024-01" db="EMBL/GenBank/DDBJ databases">
        <title>The genomes of 5 underutilized Papilionoideae crops provide insights into root nodulation and disease resistanc.</title>
        <authorList>
            <person name="Jiang F."/>
        </authorList>
    </citation>
    <scope>NUCLEOTIDE SEQUENCE [LARGE SCALE GENOMIC DNA]</scope>
    <source>
        <strain evidence="17">DUOXIRENSHENG_FW03</strain>
        <tissue evidence="17">Leaves</tissue>
    </source>
</reference>
<evidence type="ECO:0000256" key="14">
    <source>
        <dbReference type="PIRSR" id="PIRSR604574-2"/>
    </source>
</evidence>
<evidence type="ECO:0000256" key="4">
    <source>
        <dbReference type="ARBA" id="ARBA00022490"/>
    </source>
</evidence>
<evidence type="ECO:0000256" key="15">
    <source>
        <dbReference type="SAM" id="MobiDB-lite"/>
    </source>
</evidence>
<feature type="compositionally biased region" description="Polar residues" evidence="15">
    <location>
        <begin position="162"/>
        <end position="194"/>
    </location>
</feature>
<sequence length="541" mass="60165">MLTSLSVHLPALFHPSFIPISRHLFLQFSFRFFASTHMGKMVNSSTRSSSGQQQLKPVADSAVSKDPMQDEQLAAKFDENEGYMMFGSIPSSLPGKNVKNCSIRLSSSNHLTSPTATTTRFEHKKYKRKTRIDLSVQSSGNNCCVPSSNSEGSEKIATINLNTPHHESPQGSESWKKNSASVNRPYNKPSNSNYAMVGHKMDASDSNSKLKPYENSGYSHTRKFSTANKTLPHDESPQGNESWKKKSAYGNKSYNTPSNSNHAAVGHSLDASISTAKFKPYDICFHGKRNPYLIGNISPGESKEIGIDRQEEWTKGGILRPGMVLLKHFLTHDEQVEIVKVCRDLGRGPGGFYQPGYANGAKLRLKMMCLGMDWDPQTYKYGKTRVIDGSKPPSIPNHFSEMVKRSIQVAHSLIKKESRVRNVEDELPSMTPDLCIVNFYTNNGKLGLHQDRDESRESLRKGLPVVSFSIGDSAEFLYGDERDVVEAESVVLESGDVLIFGGESRHVFHGVSSVLQKSAPKELLKDTCLCPGRLNLTFRQY</sequence>
<evidence type="ECO:0000256" key="1">
    <source>
        <dbReference type="ARBA" id="ARBA00004123"/>
    </source>
</evidence>
<dbReference type="PANTHER" id="PTHR16557:SF10">
    <property type="entry name" value="2-OXOGLUTARATE-DEPENDENT DIOXYGENASE FAMILY PROTEIN"/>
    <property type="match status" value="1"/>
</dbReference>
<feature type="region of interest" description="Disordered" evidence="15">
    <location>
        <begin position="43"/>
        <end position="68"/>
    </location>
</feature>
<comment type="subcellular location">
    <subcellularLocation>
        <location evidence="2">Cytoplasm</location>
    </subcellularLocation>
    <subcellularLocation>
        <location evidence="1">Nucleus</location>
    </subcellularLocation>
</comment>
<keyword evidence="18" id="KW-1185">Reference proteome</keyword>
<protein>
    <recommendedName>
        <fullName evidence="13">DNA N(6)-methyladenine demethylase</fullName>
        <ecNumber evidence="13">1.14.11.51</ecNumber>
    </recommendedName>
</protein>
<feature type="binding site" evidence="14">
    <location>
        <position position="449"/>
    </location>
    <ligand>
        <name>Fe cation</name>
        <dbReference type="ChEBI" id="CHEBI:24875"/>
        <note>catalytic</note>
    </ligand>
</feature>
<organism evidence="17 18">
    <name type="scientific">Psophocarpus tetragonolobus</name>
    <name type="common">Winged bean</name>
    <name type="synonym">Dolichos tetragonolobus</name>
    <dbReference type="NCBI Taxonomy" id="3891"/>
    <lineage>
        <taxon>Eukaryota</taxon>
        <taxon>Viridiplantae</taxon>
        <taxon>Streptophyta</taxon>
        <taxon>Embryophyta</taxon>
        <taxon>Tracheophyta</taxon>
        <taxon>Spermatophyta</taxon>
        <taxon>Magnoliopsida</taxon>
        <taxon>eudicotyledons</taxon>
        <taxon>Gunneridae</taxon>
        <taxon>Pentapetalae</taxon>
        <taxon>rosids</taxon>
        <taxon>fabids</taxon>
        <taxon>Fabales</taxon>
        <taxon>Fabaceae</taxon>
        <taxon>Papilionoideae</taxon>
        <taxon>50 kb inversion clade</taxon>
        <taxon>NPAAA clade</taxon>
        <taxon>indigoferoid/millettioid clade</taxon>
        <taxon>Phaseoleae</taxon>
        <taxon>Psophocarpus</taxon>
    </lineage>
</organism>
<evidence type="ECO:0000256" key="12">
    <source>
        <dbReference type="ARBA" id="ARBA00052047"/>
    </source>
</evidence>
<dbReference type="EMBL" id="JAYMYS010000006">
    <property type="protein sequence ID" value="KAK7390253.1"/>
    <property type="molecule type" value="Genomic_DNA"/>
</dbReference>
<dbReference type="SUPFAM" id="SSF51197">
    <property type="entry name" value="Clavaminate synthase-like"/>
    <property type="match status" value="1"/>
</dbReference>
<feature type="domain" description="Fe2OG dioxygenase" evidence="16">
    <location>
        <begin position="431"/>
        <end position="541"/>
    </location>
</feature>
<dbReference type="GO" id="GO:0005737">
    <property type="term" value="C:cytoplasm"/>
    <property type="evidence" value="ECO:0007669"/>
    <property type="project" value="UniProtKB-SubCell"/>
</dbReference>
<dbReference type="AlphaFoldDB" id="A0AAN9XF45"/>
<evidence type="ECO:0000259" key="16">
    <source>
        <dbReference type="PROSITE" id="PS51471"/>
    </source>
</evidence>
<evidence type="ECO:0000313" key="18">
    <source>
        <dbReference type="Proteomes" id="UP001386955"/>
    </source>
</evidence>
<evidence type="ECO:0000256" key="7">
    <source>
        <dbReference type="ARBA" id="ARBA00022964"/>
    </source>
</evidence>
<dbReference type="GO" id="GO:0141131">
    <property type="term" value="F:DNA N6-methyladenine demethylase activity"/>
    <property type="evidence" value="ECO:0007669"/>
    <property type="project" value="UniProtKB-EC"/>
</dbReference>
<accession>A0AAN9XF45</accession>
<evidence type="ECO:0000256" key="10">
    <source>
        <dbReference type="ARBA" id="ARBA00023204"/>
    </source>
</evidence>
<dbReference type="GO" id="GO:0005634">
    <property type="term" value="C:nucleus"/>
    <property type="evidence" value="ECO:0007669"/>
    <property type="project" value="UniProtKB-SubCell"/>
</dbReference>
<feature type="region of interest" description="Disordered" evidence="15">
    <location>
        <begin position="162"/>
        <end position="262"/>
    </location>
</feature>
<gene>
    <name evidence="17" type="ORF">VNO78_25552</name>
</gene>
<dbReference type="GO" id="GO:0035516">
    <property type="term" value="F:broad specificity oxidative DNA demethylase activity"/>
    <property type="evidence" value="ECO:0007669"/>
    <property type="project" value="TreeGrafter"/>
</dbReference>
<dbReference type="GO" id="GO:0008198">
    <property type="term" value="F:ferrous iron binding"/>
    <property type="evidence" value="ECO:0007669"/>
    <property type="project" value="TreeGrafter"/>
</dbReference>
<dbReference type="Gene3D" id="2.60.120.590">
    <property type="entry name" value="Alpha-ketoglutarate-dependent dioxygenase AlkB-like"/>
    <property type="match status" value="1"/>
</dbReference>
<dbReference type="GO" id="GO:0035515">
    <property type="term" value="F:oxidative RNA demethylase activity"/>
    <property type="evidence" value="ECO:0007669"/>
    <property type="project" value="TreeGrafter"/>
</dbReference>
<dbReference type="Pfam" id="PF13532">
    <property type="entry name" value="2OG-FeII_Oxy_2"/>
    <property type="match status" value="1"/>
</dbReference>
<name>A0AAN9XF45_PSOTE</name>
<feature type="binding site" evidence="14">
    <location>
        <position position="509"/>
    </location>
    <ligand>
        <name>Fe cation</name>
        <dbReference type="ChEBI" id="CHEBI:24875"/>
        <note>catalytic</note>
    </ligand>
</feature>
<dbReference type="InterPro" id="IPR005123">
    <property type="entry name" value="Oxoglu/Fe-dep_dioxygenase_dom"/>
</dbReference>
<evidence type="ECO:0000256" key="6">
    <source>
        <dbReference type="ARBA" id="ARBA00022763"/>
    </source>
</evidence>
<feature type="compositionally biased region" description="Polar residues" evidence="15">
    <location>
        <begin position="43"/>
        <end position="55"/>
    </location>
</feature>
<evidence type="ECO:0000256" key="13">
    <source>
        <dbReference type="ARBA" id="ARBA00066586"/>
    </source>
</evidence>
<dbReference type="InterPro" id="IPR037151">
    <property type="entry name" value="AlkB-like_sf"/>
</dbReference>
<comment type="cofactor">
    <cofactor evidence="14">
        <name>Fe(2+)</name>
        <dbReference type="ChEBI" id="CHEBI:29033"/>
    </cofactor>
    <text evidence="14">Binds 1 Fe(2+) ion per subunit.</text>
</comment>
<comment type="catalytic activity">
    <reaction evidence="12">
        <text>an N(6)-methyl-2'-deoxyadenosine in DNA + 2-oxoglutarate + O2 = a 2'-deoxyadenosine in DNA + formaldehyde + succinate + CO2</text>
        <dbReference type="Rhea" id="RHEA:49524"/>
        <dbReference type="Rhea" id="RHEA-COMP:12418"/>
        <dbReference type="Rhea" id="RHEA-COMP:12419"/>
        <dbReference type="ChEBI" id="CHEBI:15379"/>
        <dbReference type="ChEBI" id="CHEBI:16526"/>
        <dbReference type="ChEBI" id="CHEBI:16810"/>
        <dbReference type="ChEBI" id="CHEBI:16842"/>
        <dbReference type="ChEBI" id="CHEBI:30031"/>
        <dbReference type="ChEBI" id="CHEBI:90615"/>
        <dbReference type="ChEBI" id="CHEBI:90616"/>
        <dbReference type="EC" id="1.14.11.51"/>
    </reaction>
    <physiologicalReaction direction="left-to-right" evidence="12">
        <dbReference type="Rhea" id="RHEA:49525"/>
    </physiologicalReaction>
</comment>
<dbReference type="InterPro" id="IPR027450">
    <property type="entry name" value="AlkB-like"/>
</dbReference>
<dbReference type="EC" id="1.14.11.51" evidence="13"/>
<keyword evidence="4" id="KW-0963">Cytoplasm</keyword>
<evidence type="ECO:0000256" key="2">
    <source>
        <dbReference type="ARBA" id="ARBA00004496"/>
    </source>
</evidence>
<proteinExistence type="inferred from homology"/>
<keyword evidence="5 14" id="KW-0479">Metal-binding</keyword>